<comment type="caution">
    <text evidence="1">The sequence shown here is derived from an EMBL/GenBank/DDBJ whole genome shotgun (WGS) entry which is preliminary data.</text>
</comment>
<dbReference type="Proteomes" id="UP001632038">
    <property type="component" value="Unassembled WGS sequence"/>
</dbReference>
<name>A0ABD3BNZ5_9LAMI</name>
<sequence length="82" mass="8731">MGCSASCPANFITHQNLTSNSSSPSRFTAPAPVLLVLRPILDAGLSHSLSTNAAGPPPAASERRLQPLRLPHIHHLRLARPH</sequence>
<keyword evidence="2" id="KW-1185">Reference proteome</keyword>
<accession>A0ABD3BNZ5</accession>
<gene>
    <name evidence="1" type="ORF">CASFOL_037312</name>
</gene>
<proteinExistence type="predicted"/>
<protein>
    <submittedName>
        <fullName evidence="1">Uncharacterized protein</fullName>
    </submittedName>
</protein>
<reference evidence="2" key="1">
    <citation type="journal article" date="2024" name="IScience">
        <title>Strigolactones Initiate the Formation of Haustorium-like Structures in Castilleja.</title>
        <authorList>
            <person name="Buerger M."/>
            <person name="Peterson D."/>
            <person name="Chory J."/>
        </authorList>
    </citation>
    <scope>NUCLEOTIDE SEQUENCE [LARGE SCALE GENOMIC DNA]</scope>
</reference>
<dbReference type="EMBL" id="JAVIJP010000074">
    <property type="protein sequence ID" value="KAL3618864.1"/>
    <property type="molecule type" value="Genomic_DNA"/>
</dbReference>
<organism evidence="1 2">
    <name type="scientific">Castilleja foliolosa</name>
    <dbReference type="NCBI Taxonomy" id="1961234"/>
    <lineage>
        <taxon>Eukaryota</taxon>
        <taxon>Viridiplantae</taxon>
        <taxon>Streptophyta</taxon>
        <taxon>Embryophyta</taxon>
        <taxon>Tracheophyta</taxon>
        <taxon>Spermatophyta</taxon>
        <taxon>Magnoliopsida</taxon>
        <taxon>eudicotyledons</taxon>
        <taxon>Gunneridae</taxon>
        <taxon>Pentapetalae</taxon>
        <taxon>asterids</taxon>
        <taxon>lamiids</taxon>
        <taxon>Lamiales</taxon>
        <taxon>Orobanchaceae</taxon>
        <taxon>Pedicularideae</taxon>
        <taxon>Castillejinae</taxon>
        <taxon>Castilleja</taxon>
    </lineage>
</organism>
<evidence type="ECO:0000313" key="2">
    <source>
        <dbReference type="Proteomes" id="UP001632038"/>
    </source>
</evidence>
<evidence type="ECO:0000313" key="1">
    <source>
        <dbReference type="EMBL" id="KAL3618864.1"/>
    </source>
</evidence>
<dbReference type="AlphaFoldDB" id="A0ABD3BNZ5"/>